<dbReference type="Proteomes" id="UP001469553">
    <property type="component" value="Unassembled WGS sequence"/>
</dbReference>
<organism evidence="1 2">
    <name type="scientific">Ameca splendens</name>
    <dbReference type="NCBI Taxonomy" id="208324"/>
    <lineage>
        <taxon>Eukaryota</taxon>
        <taxon>Metazoa</taxon>
        <taxon>Chordata</taxon>
        <taxon>Craniata</taxon>
        <taxon>Vertebrata</taxon>
        <taxon>Euteleostomi</taxon>
        <taxon>Actinopterygii</taxon>
        <taxon>Neopterygii</taxon>
        <taxon>Teleostei</taxon>
        <taxon>Neoteleostei</taxon>
        <taxon>Acanthomorphata</taxon>
        <taxon>Ovalentaria</taxon>
        <taxon>Atherinomorphae</taxon>
        <taxon>Cyprinodontiformes</taxon>
        <taxon>Goodeidae</taxon>
        <taxon>Ameca</taxon>
    </lineage>
</organism>
<dbReference type="EMBL" id="JAHRIP010011033">
    <property type="protein sequence ID" value="MEQ2284272.1"/>
    <property type="molecule type" value="Genomic_DNA"/>
</dbReference>
<evidence type="ECO:0000313" key="1">
    <source>
        <dbReference type="EMBL" id="MEQ2284272.1"/>
    </source>
</evidence>
<gene>
    <name evidence="1" type="ORF">AMECASPLE_019872</name>
</gene>
<name>A0ABV0XS64_9TELE</name>
<reference evidence="1 2" key="1">
    <citation type="submission" date="2021-06" db="EMBL/GenBank/DDBJ databases">
        <authorList>
            <person name="Palmer J.M."/>
        </authorList>
    </citation>
    <scope>NUCLEOTIDE SEQUENCE [LARGE SCALE GENOMIC DNA]</scope>
    <source>
        <strain evidence="1 2">AS_MEX2019</strain>
        <tissue evidence="1">Muscle</tissue>
    </source>
</reference>
<evidence type="ECO:0000313" key="2">
    <source>
        <dbReference type="Proteomes" id="UP001469553"/>
    </source>
</evidence>
<keyword evidence="2" id="KW-1185">Reference proteome</keyword>
<sequence length="112" mass="12394">MYQKAVEMVLLFGVSGKVSVEQICGAVGNVMVLVGVCAQRAGPRSAHLMGQLEGRRRGEVTDVTDRGISYSNGLSVTRHSAVEMHAYMPCVKHTYSHQTHTYRYHFRGNILV</sequence>
<protein>
    <submittedName>
        <fullName evidence="1">Uncharacterized protein</fullName>
    </submittedName>
</protein>
<comment type="caution">
    <text evidence="1">The sequence shown here is derived from an EMBL/GenBank/DDBJ whole genome shotgun (WGS) entry which is preliminary data.</text>
</comment>
<proteinExistence type="predicted"/>
<accession>A0ABV0XS64</accession>